<keyword evidence="1" id="KW-1133">Transmembrane helix</keyword>
<sequence length="156" mass="18264">MVCSISCSIALAFVVGKIYFYNATTNSQIVKHYKEKLPIKLKQLYDKISNERFKISMYGYVLGFFLSLCIIFYNLKLKRERLSNISLVCIVVATCFLTNYFYYMLTPKSEWMLNHIDTPEQTKLWLQLYRNMSVYYHSGLVLGIIAVGFVALAFRR</sequence>
<keyword evidence="1" id="KW-0812">Transmembrane</keyword>
<feature type="transmembrane region" description="Helical" evidence="1">
    <location>
        <begin position="134"/>
        <end position="154"/>
    </location>
</feature>
<evidence type="ECO:0000256" key="1">
    <source>
        <dbReference type="SAM" id="Phobius"/>
    </source>
</evidence>
<dbReference type="AlphaFoldDB" id="A0A6C0DTL2"/>
<feature type="transmembrane region" description="Helical" evidence="1">
    <location>
        <begin position="55"/>
        <end position="75"/>
    </location>
</feature>
<keyword evidence="1" id="KW-0472">Membrane</keyword>
<evidence type="ECO:0000313" key="2">
    <source>
        <dbReference type="EMBL" id="QHT19944.1"/>
    </source>
</evidence>
<accession>A0A6C0DTL2</accession>
<dbReference type="EMBL" id="MN739671">
    <property type="protein sequence ID" value="QHT19944.1"/>
    <property type="molecule type" value="Genomic_DNA"/>
</dbReference>
<organism evidence="2">
    <name type="scientific">viral metagenome</name>
    <dbReference type="NCBI Taxonomy" id="1070528"/>
    <lineage>
        <taxon>unclassified sequences</taxon>
        <taxon>metagenomes</taxon>
        <taxon>organismal metagenomes</taxon>
    </lineage>
</organism>
<feature type="transmembrane region" description="Helical" evidence="1">
    <location>
        <begin position="82"/>
        <end position="103"/>
    </location>
</feature>
<name>A0A6C0DTL2_9ZZZZ</name>
<reference evidence="2" key="1">
    <citation type="journal article" date="2020" name="Nature">
        <title>Giant virus diversity and host interactions through global metagenomics.</title>
        <authorList>
            <person name="Schulz F."/>
            <person name="Roux S."/>
            <person name="Paez-Espino D."/>
            <person name="Jungbluth S."/>
            <person name="Walsh D.A."/>
            <person name="Denef V.J."/>
            <person name="McMahon K.D."/>
            <person name="Konstantinidis K.T."/>
            <person name="Eloe-Fadrosh E.A."/>
            <person name="Kyrpides N.C."/>
            <person name="Woyke T."/>
        </authorList>
    </citation>
    <scope>NUCLEOTIDE SEQUENCE</scope>
    <source>
        <strain evidence="2">GVMAG-M-3300023174-5</strain>
    </source>
</reference>
<protein>
    <submittedName>
        <fullName evidence="2">Uncharacterized protein</fullName>
    </submittedName>
</protein>
<proteinExistence type="predicted"/>